<dbReference type="SMART" id="SM00360">
    <property type="entry name" value="RRM"/>
    <property type="match status" value="1"/>
</dbReference>
<dbReference type="InterPro" id="IPR000504">
    <property type="entry name" value="RRM_dom"/>
</dbReference>
<feature type="region of interest" description="Disordered" evidence="5">
    <location>
        <begin position="1"/>
        <end position="24"/>
    </location>
</feature>
<dbReference type="OrthoDB" id="21467at2759"/>
<dbReference type="GO" id="GO:0003723">
    <property type="term" value="F:RNA binding"/>
    <property type="evidence" value="ECO:0007669"/>
    <property type="project" value="UniProtKB-UniRule"/>
</dbReference>
<evidence type="ECO:0000256" key="1">
    <source>
        <dbReference type="ARBA" id="ARBA00004604"/>
    </source>
</evidence>
<dbReference type="GO" id="GO:0005730">
    <property type="term" value="C:nucleolus"/>
    <property type="evidence" value="ECO:0007669"/>
    <property type="project" value="UniProtKB-SubCell"/>
</dbReference>
<comment type="subcellular location">
    <subcellularLocation>
        <location evidence="1">Nucleus</location>
        <location evidence="1">Nucleolus</location>
    </subcellularLocation>
</comment>
<evidence type="ECO:0000256" key="4">
    <source>
        <dbReference type="PROSITE-ProRule" id="PRU00176"/>
    </source>
</evidence>
<proteinExistence type="predicted"/>
<evidence type="ECO:0000259" key="6">
    <source>
        <dbReference type="PROSITE" id="PS50102"/>
    </source>
</evidence>
<evidence type="ECO:0000313" key="8">
    <source>
        <dbReference type="Proteomes" id="UP000494206"/>
    </source>
</evidence>
<dbReference type="Pfam" id="PF00076">
    <property type="entry name" value="RRM_1"/>
    <property type="match status" value="1"/>
</dbReference>
<keyword evidence="3" id="KW-0539">Nucleus</keyword>
<dbReference type="SUPFAM" id="SSF54928">
    <property type="entry name" value="RNA-binding domain, RBD"/>
    <property type="match status" value="1"/>
</dbReference>
<dbReference type="AlphaFoldDB" id="A0A8S1EU69"/>
<dbReference type="Proteomes" id="UP000494206">
    <property type="component" value="Unassembled WGS sequence"/>
</dbReference>
<name>A0A8S1EU69_9PELO</name>
<feature type="domain" description="RRM" evidence="6">
    <location>
        <begin position="32"/>
        <end position="113"/>
    </location>
</feature>
<protein>
    <recommendedName>
        <fullName evidence="6">RRM domain-containing protein</fullName>
    </recommendedName>
</protein>
<keyword evidence="8" id="KW-1185">Reference proteome</keyword>
<keyword evidence="2 4" id="KW-0694">RNA-binding</keyword>
<organism evidence="7 8">
    <name type="scientific">Caenorhabditis bovis</name>
    <dbReference type="NCBI Taxonomy" id="2654633"/>
    <lineage>
        <taxon>Eukaryota</taxon>
        <taxon>Metazoa</taxon>
        <taxon>Ecdysozoa</taxon>
        <taxon>Nematoda</taxon>
        <taxon>Chromadorea</taxon>
        <taxon>Rhabditida</taxon>
        <taxon>Rhabditina</taxon>
        <taxon>Rhabditomorpha</taxon>
        <taxon>Rhabditoidea</taxon>
        <taxon>Rhabditidae</taxon>
        <taxon>Peloderinae</taxon>
        <taxon>Caenorhabditis</taxon>
    </lineage>
</organism>
<evidence type="ECO:0000313" key="7">
    <source>
        <dbReference type="EMBL" id="CAB3403124.1"/>
    </source>
</evidence>
<dbReference type="CDD" id="cd12307">
    <property type="entry name" value="RRM_NIFK_like"/>
    <property type="match status" value="1"/>
</dbReference>
<dbReference type="InterPro" id="IPR012677">
    <property type="entry name" value="Nucleotide-bd_a/b_plait_sf"/>
</dbReference>
<accession>A0A8S1EU69</accession>
<dbReference type="EMBL" id="CADEPM010000003">
    <property type="protein sequence ID" value="CAB3403124.1"/>
    <property type="molecule type" value="Genomic_DNA"/>
</dbReference>
<evidence type="ECO:0000256" key="3">
    <source>
        <dbReference type="ARBA" id="ARBA00023242"/>
    </source>
</evidence>
<feature type="compositionally biased region" description="Polar residues" evidence="5">
    <location>
        <begin position="1"/>
        <end position="20"/>
    </location>
</feature>
<dbReference type="PANTHER" id="PTHR46754">
    <property type="entry name" value="MKI67 FHA DOMAIN-INTERACTING NUCLEOLAR PHOSPHOPROTEIN"/>
    <property type="match status" value="1"/>
</dbReference>
<dbReference type="Gene3D" id="3.30.70.330">
    <property type="match status" value="1"/>
</dbReference>
<comment type="caution">
    <text evidence="7">The sequence shown here is derived from an EMBL/GenBank/DDBJ whole genome shotgun (WGS) entry which is preliminary data.</text>
</comment>
<dbReference type="InterPro" id="IPR035979">
    <property type="entry name" value="RBD_domain_sf"/>
</dbReference>
<feature type="compositionally biased region" description="Low complexity" evidence="5">
    <location>
        <begin position="317"/>
        <end position="345"/>
    </location>
</feature>
<evidence type="ECO:0000256" key="2">
    <source>
        <dbReference type="ARBA" id="ARBA00022884"/>
    </source>
</evidence>
<gene>
    <name evidence="7" type="ORF">CBOVIS_LOCUS5638</name>
</gene>
<reference evidence="7 8" key="1">
    <citation type="submission" date="2020-04" db="EMBL/GenBank/DDBJ databases">
        <authorList>
            <person name="Laetsch R D."/>
            <person name="Stevens L."/>
            <person name="Kumar S."/>
            <person name="Blaxter L. M."/>
        </authorList>
    </citation>
    <scope>NUCLEOTIDE SEQUENCE [LARGE SCALE GENOMIC DNA]</scope>
</reference>
<sequence length="378" mass="42237">MVTATSRKPTSAMQKLNRISQGGRKKKAGKKRYLWVIKLSRIPFGFFERELLGYFRQFGTVIRVRVARSKKTGNHKGWAFVGFDNKEVAEIAAESMNGYLMFRQQLVVRVLKPEEIPKCMLKGRVIPLRPSFRGNAKKDALARNMVDGKKDEKLRKARFWNLQNNLNKLKNKGIDYDFSVNGKSPKSIKTEENNSDIQIIQTNTPKPQTMPVKTTKTQIIQEKTPKTSNIETKTPKTKNIEIKTPKTHMIQAKTPKTSNIETKTPKTKNIEIKTPKTQIVETKTPKKVKIVESKSPKTPKTPKEARVMAVQKTPAFSPKTRAAKRAAASAANTPAPAKLLTPAPKSTISQAIQKTIAASARATAVPKKIAGGKKKKSL</sequence>
<feature type="region of interest" description="Disordered" evidence="5">
    <location>
        <begin position="312"/>
        <end position="345"/>
    </location>
</feature>
<evidence type="ECO:0000256" key="5">
    <source>
        <dbReference type="SAM" id="MobiDB-lite"/>
    </source>
</evidence>
<dbReference type="PROSITE" id="PS50102">
    <property type="entry name" value="RRM"/>
    <property type="match status" value="1"/>
</dbReference>